<feature type="domain" description="Mur ligase C-terminal" evidence="13">
    <location>
        <begin position="341"/>
        <end position="465"/>
    </location>
</feature>
<evidence type="ECO:0000256" key="2">
    <source>
        <dbReference type="ARBA" id="ARBA00022618"/>
    </source>
</evidence>
<comment type="function">
    <text evidence="7">Catalyzes the addition of meso-diaminopimelic acid to the nucleotide precursor UDP-N-acetylmuramoyl-L-alanyl-D-glutamate (UMAG) in the biosynthesis of bacterial cell-wall peptidoglycan.</text>
</comment>
<dbReference type="SUPFAM" id="SSF53623">
    <property type="entry name" value="MurD-like peptide ligases, catalytic domain"/>
    <property type="match status" value="2"/>
</dbReference>
<gene>
    <name evidence="7" type="primary">murE</name>
    <name evidence="8" type="synonym">murF</name>
    <name evidence="15" type="ORF">GCM10007094_19930</name>
</gene>
<dbReference type="Proteomes" id="UP000637980">
    <property type="component" value="Unassembled WGS sequence"/>
</dbReference>
<name>A0ABQ3EBT8_9HYPH</name>
<keyword evidence="3 8" id="KW-0133">Cell shape</keyword>
<organism evidence="15 16">
    <name type="scientific">Pseudovibrio japonicus</name>
    <dbReference type="NCBI Taxonomy" id="366534"/>
    <lineage>
        <taxon>Bacteria</taxon>
        <taxon>Pseudomonadati</taxon>
        <taxon>Pseudomonadota</taxon>
        <taxon>Alphaproteobacteria</taxon>
        <taxon>Hyphomicrobiales</taxon>
        <taxon>Stappiaceae</taxon>
        <taxon>Pseudovibrio</taxon>
    </lineage>
</organism>
<keyword evidence="8" id="KW-0067">ATP-binding</keyword>
<feature type="binding site" evidence="7">
    <location>
        <position position="187"/>
    </location>
    <ligand>
        <name>UDP-N-acetyl-alpha-D-muramoyl-L-alanyl-D-glutamate</name>
        <dbReference type="ChEBI" id="CHEBI:83900"/>
    </ligand>
</feature>
<comment type="function">
    <text evidence="8 10">Involved in cell wall formation. Catalyzes the final step in the synthesis of UDP-N-acetylmuramoyl-pentapeptide, the precursor of murein.</text>
</comment>
<dbReference type="InterPro" id="IPR000713">
    <property type="entry name" value="Mur_ligase_N"/>
</dbReference>
<keyword evidence="2 8" id="KW-0132">Cell division</keyword>
<dbReference type="RefSeq" id="WP_189436622.1">
    <property type="nucleotide sequence ID" value="NZ_BMXE01000003.1"/>
</dbReference>
<feature type="binding site" evidence="7">
    <location>
        <begin position="160"/>
        <end position="161"/>
    </location>
    <ligand>
        <name>UDP-N-acetyl-alpha-D-muramoyl-L-alanyl-D-glutamate</name>
        <dbReference type="ChEBI" id="CHEBI:83900"/>
    </ligand>
</feature>
<feature type="domain" description="Mur ligase central" evidence="14">
    <location>
        <begin position="116"/>
        <end position="319"/>
    </location>
</feature>
<evidence type="ECO:0000256" key="4">
    <source>
        <dbReference type="ARBA" id="ARBA00022984"/>
    </source>
</evidence>
<evidence type="ECO:0000259" key="13">
    <source>
        <dbReference type="Pfam" id="PF02875"/>
    </source>
</evidence>
<dbReference type="HAMAP" id="MF_00208">
    <property type="entry name" value="MurE"/>
    <property type="match status" value="1"/>
</dbReference>
<feature type="binding site" evidence="7">
    <location>
        <position position="391"/>
    </location>
    <ligand>
        <name>meso-2,6-diaminopimelate</name>
        <dbReference type="ChEBI" id="CHEBI:57791"/>
    </ligand>
</feature>
<comment type="cofactor">
    <cofactor evidence="7">
        <name>Mg(2+)</name>
        <dbReference type="ChEBI" id="CHEBI:18420"/>
    </cofactor>
</comment>
<comment type="catalytic activity">
    <reaction evidence="7">
        <text>UDP-N-acetyl-alpha-D-muramoyl-L-alanyl-D-glutamate + meso-2,6-diaminopimelate + ATP = UDP-N-acetyl-alpha-D-muramoyl-L-alanyl-gamma-D-glutamyl-meso-2,6-diaminopimelate + ADP + phosphate + H(+)</text>
        <dbReference type="Rhea" id="RHEA:23676"/>
        <dbReference type="ChEBI" id="CHEBI:15378"/>
        <dbReference type="ChEBI" id="CHEBI:30616"/>
        <dbReference type="ChEBI" id="CHEBI:43474"/>
        <dbReference type="ChEBI" id="CHEBI:57791"/>
        <dbReference type="ChEBI" id="CHEBI:83900"/>
        <dbReference type="ChEBI" id="CHEBI:83905"/>
        <dbReference type="ChEBI" id="CHEBI:456216"/>
        <dbReference type="EC" id="6.3.2.13"/>
    </reaction>
</comment>
<comment type="similarity">
    <text evidence="1 7">Belongs to the MurCDEF family. MurE subfamily.</text>
</comment>
<evidence type="ECO:0000256" key="6">
    <source>
        <dbReference type="ARBA" id="ARBA00023316"/>
    </source>
</evidence>
<dbReference type="EC" id="6.3.2.13" evidence="7"/>
<feature type="domain" description="Mur ligase central" evidence="14">
    <location>
        <begin position="863"/>
        <end position="1050"/>
    </location>
</feature>
<feature type="region of interest" description="Disordered" evidence="11">
    <location>
        <begin position="625"/>
        <end position="651"/>
    </location>
</feature>
<keyword evidence="4 8" id="KW-0573">Peptidoglycan synthesis</keyword>
<evidence type="ECO:0000259" key="14">
    <source>
        <dbReference type="Pfam" id="PF08245"/>
    </source>
</evidence>
<comment type="similarity">
    <text evidence="8">Belongs to the MurCDEF family. MurF subfamily.</text>
</comment>
<feature type="binding site" evidence="7">
    <location>
        <position position="34"/>
    </location>
    <ligand>
        <name>UDP-N-acetyl-alpha-D-muramoyl-L-alanyl-D-glutamate</name>
        <dbReference type="ChEBI" id="CHEBI:83900"/>
    </ligand>
</feature>
<feature type="short sequence motif" description="Meso-diaminopimelate recognition motif" evidence="7">
    <location>
        <begin position="415"/>
        <end position="418"/>
    </location>
</feature>
<evidence type="ECO:0000256" key="10">
    <source>
        <dbReference type="RuleBase" id="RU004136"/>
    </source>
</evidence>
<evidence type="ECO:0000256" key="1">
    <source>
        <dbReference type="ARBA" id="ARBA00005898"/>
    </source>
</evidence>
<dbReference type="InterPro" id="IPR036615">
    <property type="entry name" value="Mur_ligase_C_dom_sf"/>
</dbReference>
<protein>
    <recommendedName>
        <fullName evidence="7 8">Multifunctional fusion protein</fullName>
    </recommendedName>
    <domain>
        <recommendedName>
            <fullName evidence="7">UDP-N-acetylmuramoyl-L-alanyl-D-glutamate--2,6-diaminopimelate ligase</fullName>
            <ecNumber evidence="7">6.3.2.13</ecNumber>
        </recommendedName>
        <alternativeName>
            <fullName evidence="7">Meso-A2pm-adding enzyme</fullName>
        </alternativeName>
        <alternativeName>
            <fullName evidence="7">Meso-diaminopimelate-adding enzyme</fullName>
        </alternativeName>
        <alternativeName>
            <fullName evidence="7">UDP-MurNAc-L-Ala-D-Glu:meso-diaminopimelate ligase</fullName>
        </alternativeName>
        <alternativeName>
            <fullName evidence="7">UDP-MurNAc-tripeptide synthetase</fullName>
        </alternativeName>
        <alternativeName>
            <fullName evidence="7">UDP-N-acetylmuramyl-tripeptide synthetase</fullName>
        </alternativeName>
    </domain>
    <domain>
        <recommendedName>
            <fullName evidence="8">UDP-N-acetylmuramoyl-tripeptide--D-alanyl-D-alanine ligase</fullName>
            <ecNumber evidence="8">6.3.2.10</ecNumber>
        </recommendedName>
        <alternativeName>
            <fullName evidence="8">D-alanyl-D-alanine-adding enzyme</fullName>
        </alternativeName>
    </domain>
</protein>
<dbReference type="Gene3D" id="3.40.1390.10">
    <property type="entry name" value="MurE/MurF, N-terminal domain"/>
    <property type="match status" value="2"/>
</dbReference>
<dbReference type="NCBIfam" id="NF010693">
    <property type="entry name" value="PRK14093.1"/>
    <property type="match status" value="1"/>
</dbReference>
<comment type="caution">
    <text evidence="8">Lacks conserved residue(s) required for the propagation of feature annotation.</text>
</comment>
<feature type="binding site" evidence="7">
    <location>
        <begin position="118"/>
        <end position="124"/>
    </location>
    <ligand>
        <name>ATP</name>
        <dbReference type="ChEBI" id="CHEBI:30616"/>
    </ligand>
</feature>
<comment type="subcellular location">
    <subcellularLocation>
        <location evidence="8 9">Cytoplasm</location>
    </subcellularLocation>
</comment>
<comment type="catalytic activity">
    <reaction evidence="8 10">
        <text>D-alanyl-D-alanine + UDP-N-acetyl-alpha-D-muramoyl-L-alanyl-gamma-D-glutamyl-meso-2,6-diaminopimelate + ATP = UDP-N-acetyl-alpha-D-muramoyl-L-alanyl-gamma-D-glutamyl-meso-2,6-diaminopimeloyl-D-alanyl-D-alanine + ADP + phosphate + H(+)</text>
        <dbReference type="Rhea" id="RHEA:28374"/>
        <dbReference type="ChEBI" id="CHEBI:15378"/>
        <dbReference type="ChEBI" id="CHEBI:30616"/>
        <dbReference type="ChEBI" id="CHEBI:43474"/>
        <dbReference type="ChEBI" id="CHEBI:57822"/>
        <dbReference type="ChEBI" id="CHEBI:61386"/>
        <dbReference type="ChEBI" id="CHEBI:83905"/>
        <dbReference type="ChEBI" id="CHEBI:456216"/>
        <dbReference type="EC" id="6.3.2.10"/>
    </reaction>
</comment>
<evidence type="ECO:0000256" key="11">
    <source>
        <dbReference type="SAM" id="MobiDB-lite"/>
    </source>
</evidence>
<feature type="compositionally biased region" description="Acidic residues" evidence="11">
    <location>
        <begin position="625"/>
        <end position="636"/>
    </location>
</feature>
<feature type="binding site" evidence="7">
    <location>
        <position position="195"/>
    </location>
    <ligand>
        <name>UDP-N-acetyl-alpha-D-muramoyl-L-alanyl-D-glutamate</name>
        <dbReference type="ChEBI" id="CHEBI:83900"/>
    </ligand>
</feature>
<sequence length="1227" mass="129868">MLLKDLTKQEIDAAAGDGPDSAGALTISGLTADSRAVEPGFVFAALQGAKVDGAEFIEQAVTAGAAAILIDAERVTDDIREQAKQVPLIAAPDARHELALMAAAFSGNQPEKMVAVTGTAGKTSVAVFVRQIFEYAGLVSASLGTIGTVTSTGQSYGGLTTPDPVSLHEDLKRLAEDGITHAAMEASSHGLDQHRLDGVRICAAGFTNLGRDHMDYHSTVEEYLQAKLRLFRDLLPDDGVVVIDPEAQFADRVLEVAKERGLKTFTVGVLGEDLKVLSVQPDGFSQVLELETAEGVFSVALPLAGDFQVSNALIAAGLAICAGVPLQTALEALIVLRGAPGRIEHVGTRENGALVFVDYAHKPEALENVLAALRPFAAGRLINVFGCGGDRDAGKRPLMGEISARLADVSIVTNDNPRTEDPDKIREEIVAACPAALEIGDRALAIHQAVKMLQEGDVLCVAGKGHETGQIIGTEVHPFSDHEEILKALAEVSDGTEATAAPEGDLPEISLDLDEMDLLGDEADEVAAAEALDDDDLLAAVQSGVEELEAEVPINPDHKRDSEEEDWLALEEGVLGADELADAELSDVESHDPDFGKDGFPVVAEDTPEALEDELLSDLAAIEAEAEAEPEVEAVAEAENVKESEVGSEADADAFPADDALEEVAPEGSEDVSQSTGEEEQESSKDQGSSTASEELSRMPKIVASEGLKLEKTHRRSAIDKPDWTIVPHINLLDPEIKSEYERQMIELPEIDRGPLWQLADFLEAVDGDVHGDLSDDITGISIDSREIQPGEAFFAIKGENFDGHAFAGAALEDGAAVAVVARDKLDELPEDGRYVAVDDVLKALERLGVAARARSKARIIAVTGSVGKTGTKEALRLCLSKSGLTHAPVASFNNHWGVPLTLARMPADTEFAIFEIGMNHRGEITPLVKMVRPHVAIVTTVEAVHLEAFNSVEDIARAKAEIFTGIEPGGVAILNRDNRQYDLLRYLAAVAGVKNIVSFGMQPGAQSVAKKVAANPDCSCLNANILGQEISYKIGAPGAHHVINSLGVLTGVMELGANLAFAGLALAEMSAPKGRGAQTVLDVNGGTALLVDESYNANPASMRAAINLVAGLPVVKNGRRIAVLGDMLELGAESGALHADLAKELERAKIDVVYCVGTHMKMLWDQLPAQTRGAYSETSDELEKDLLSEVRPNDIVMVKGSLGTRMGPLVDALKKRFPEPASTGES</sequence>
<feature type="domain" description="Mur ligase N-terminal catalytic" evidence="12">
    <location>
        <begin position="26"/>
        <end position="105"/>
    </location>
</feature>
<dbReference type="Pfam" id="PF01225">
    <property type="entry name" value="Mur_ligase"/>
    <property type="match status" value="2"/>
</dbReference>
<dbReference type="InterPro" id="IPR013221">
    <property type="entry name" value="Mur_ligase_cen"/>
</dbReference>
<evidence type="ECO:0000313" key="16">
    <source>
        <dbReference type="Proteomes" id="UP000637980"/>
    </source>
</evidence>
<dbReference type="EMBL" id="BMXE01000003">
    <property type="protein sequence ID" value="GHB31403.1"/>
    <property type="molecule type" value="Genomic_DNA"/>
</dbReference>
<dbReference type="NCBIfam" id="TIGR01143">
    <property type="entry name" value="murF"/>
    <property type="match status" value="1"/>
</dbReference>
<dbReference type="NCBIfam" id="TIGR01085">
    <property type="entry name" value="murE"/>
    <property type="match status" value="1"/>
</dbReference>
<accession>A0ABQ3EBT8</accession>
<feature type="domain" description="Mur ligase C-terminal" evidence="13">
    <location>
        <begin position="1092"/>
        <end position="1202"/>
    </location>
</feature>
<dbReference type="InterPro" id="IPR035911">
    <property type="entry name" value="MurE/MurF_N"/>
</dbReference>
<dbReference type="EC" id="6.3.2.10" evidence="8"/>
<dbReference type="InterPro" id="IPR004101">
    <property type="entry name" value="Mur_ligase_C"/>
</dbReference>
<feature type="binding site" evidence="7">
    <location>
        <position position="463"/>
    </location>
    <ligand>
        <name>meso-2,6-diaminopimelate</name>
        <dbReference type="ChEBI" id="CHEBI:57791"/>
    </ligand>
</feature>
<dbReference type="Pfam" id="PF02875">
    <property type="entry name" value="Mur_ligase_C"/>
    <property type="match status" value="2"/>
</dbReference>
<dbReference type="SUPFAM" id="SSF63418">
    <property type="entry name" value="MurE/MurF N-terminal domain"/>
    <property type="match status" value="2"/>
</dbReference>
<dbReference type="InterPro" id="IPR005863">
    <property type="entry name" value="UDP-N-AcMur_synth"/>
</dbReference>
<dbReference type="SUPFAM" id="SSF53244">
    <property type="entry name" value="MurD-like peptide ligases, peptide-binding domain"/>
    <property type="match status" value="2"/>
</dbReference>
<feature type="binding site" evidence="7">
    <location>
        <begin position="415"/>
        <end position="418"/>
    </location>
    <ligand>
        <name>meso-2,6-diaminopimelate</name>
        <dbReference type="ChEBI" id="CHEBI:57791"/>
    </ligand>
</feature>
<evidence type="ECO:0000256" key="9">
    <source>
        <dbReference type="RuleBase" id="RU004135"/>
    </source>
</evidence>
<dbReference type="InterPro" id="IPR036565">
    <property type="entry name" value="Mur-like_cat_sf"/>
</dbReference>
<evidence type="ECO:0000313" key="15">
    <source>
        <dbReference type="EMBL" id="GHB31403.1"/>
    </source>
</evidence>
<dbReference type="Pfam" id="PF08245">
    <property type="entry name" value="Mur_ligase_M"/>
    <property type="match status" value="2"/>
</dbReference>
<keyword evidence="5 8" id="KW-0131">Cell cycle</keyword>
<feature type="binding site" evidence="7">
    <location>
        <position position="467"/>
    </location>
    <ligand>
        <name>meso-2,6-diaminopimelate</name>
        <dbReference type="ChEBI" id="CHEBI:57791"/>
    </ligand>
</feature>
<dbReference type="Gene3D" id="3.40.1190.10">
    <property type="entry name" value="Mur-like, catalytic domain"/>
    <property type="match status" value="2"/>
</dbReference>
<feature type="binding site" evidence="7">
    <location>
        <position position="193"/>
    </location>
    <ligand>
        <name>UDP-N-acetyl-alpha-D-muramoyl-L-alanyl-D-glutamate</name>
        <dbReference type="ChEBI" id="CHEBI:83900"/>
    </ligand>
</feature>
<evidence type="ECO:0000256" key="7">
    <source>
        <dbReference type="HAMAP-Rule" id="MF_00208"/>
    </source>
</evidence>
<dbReference type="NCBIfam" id="NF001124">
    <property type="entry name" value="PRK00139.1-2"/>
    <property type="match status" value="1"/>
</dbReference>
<evidence type="ECO:0000256" key="5">
    <source>
        <dbReference type="ARBA" id="ARBA00023306"/>
    </source>
</evidence>
<evidence type="ECO:0000256" key="3">
    <source>
        <dbReference type="ARBA" id="ARBA00022960"/>
    </source>
</evidence>
<dbReference type="InterPro" id="IPR005761">
    <property type="entry name" value="UDP-N-AcMur-Glu-dNH2Pim_ligase"/>
</dbReference>
<reference evidence="16" key="1">
    <citation type="journal article" date="2019" name="Int. J. Syst. Evol. Microbiol.">
        <title>The Global Catalogue of Microorganisms (GCM) 10K type strain sequencing project: providing services to taxonomists for standard genome sequencing and annotation.</title>
        <authorList>
            <consortium name="The Broad Institute Genomics Platform"/>
            <consortium name="The Broad Institute Genome Sequencing Center for Infectious Disease"/>
            <person name="Wu L."/>
            <person name="Ma J."/>
        </authorList>
    </citation>
    <scope>NUCLEOTIDE SEQUENCE [LARGE SCALE GENOMIC DNA]</scope>
    <source>
        <strain evidence="16">KCTC 12861</strain>
    </source>
</reference>
<keyword evidence="8" id="KW-0963">Cytoplasm</keyword>
<keyword evidence="7" id="KW-0460">Magnesium</keyword>
<comment type="pathway">
    <text evidence="8 9">Cell wall biogenesis; peptidoglycan biosynthesis.</text>
</comment>
<dbReference type="Gene3D" id="3.90.190.20">
    <property type="entry name" value="Mur ligase, C-terminal domain"/>
    <property type="match status" value="2"/>
</dbReference>
<feature type="modified residue" description="N6-carboxylysine" evidence="7">
    <location>
        <position position="227"/>
    </location>
</feature>
<dbReference type="NCBIfam" id="NF001126">
    <property type="entry name" value="PRK00139.1-4"/>
    <property type="match status" value="1"/>
</dbReference>
<feature type="region of interest" description="Disordered" evidence="11">
    <location>
        <begin position="664"/>
        <end position="704"/>
    </location>
</feature>
<keyword evidence="16" id="KW-1185">Reference proteome</keyword>
<feature type="domain" description="Mur ligase N-terminal catalytic" evidence="12">
    <location>
        <begin position="778"/>
        <end position="846"/>
    </location>
</feature>
<comment type="caution">
    <text evidence="15">The sequence shown here is derived from an EMBL/GenBank/DDBJ whole genome shotgun (WGS) entry which is preliminary data.</text>
</comment>
<comment type="PTM">
    <text evidence="7">Carboxylation is probably crucial for Mg(2+) binding and, consequently, for the gamma-phosphate positioning of ATP.</text>
</comment>
<dbReference type="PANTHER" id="PTHR23135">
    <property type="entry name" value="MUR LIGASE FAMILY MEMBER"/>
    <property type="match status" value="1"/>
</dbReference>
<dbReference type="HAMAP" id="MF_02019">
    <property type="entry name" value="MurF"/>
    <property type="match status" value="1"/>
</dbReference>
<dbReference type="PANTHER" id="PTHR23135:SF4">
    <property type="entry name" value="UDP-N-ACETYLMURAMOYL-L-ALANYL-D-GLUTAMATE--2,6-DIAMINOPIMELATE LIGASE MURE HOMOLOG, CHLOROPLASTIC"/>
    <property type="match status" value="1"/>
</dbReference>
<keyword evidence="8" id="KW-0547">Nucleotide-binding</keyword>
<keyword evidence="8" id="KW-0436">Ligase</keyword>
<keyword evidence="6 8" id="KW-0961">Cell wall biogenesis/degradation</keyword>
<evidence type="ECO:0000259" key="12">
    <source>
        <dbReference type="Pfam" id="PF01225"/>
    </source>
</evidence>
<evidence type="ECO:0000256" key="8">
    <source>
        <dbReference type="HAMAP-Rule" id="MF_02019"/>
    </source>
</evidence>
<proteinExistence type="inferred from homology"/>